<name>A0ABX1F637_9PROT</name>
<feature type="chain" id="PRO_5045146160" evidence="1">
    <location>
        <begin position="20"/>
        <end position="128"/>
    </location>
</feature>
<feature type="signal peptide" evidence="1">
    <location>
        <begin position="1"/>
        <end position="19"/>
    </location>
</feature>
<keyword evidence="3" id="KW-1185">Reference proteome</keyword>
<evidence type="ECO:0000256" key="1">
    <source>
        <dbReference type="SAM" id="SignalP"/>
    </source>
</evidence>
<evidence type="ECO:0000313" key="2">
    <source>
        <dbReference type="EMBL" id="NKE47829.1"/>
    </source>
</evidence>
<dbReference type="EMBL" id="JAAVTX010000007">
    <property type="protein sequence ID" value="NKE47829.1"/>
    <property type="molecule type" value="Genomic_DNA"/>
</dbReference>
<proteinExistence type="predicted"/>
<reference evidence="2 3" key="1">
    <citation type="submission" date="2020-03" db="EMBL/GenBank/DDBJ databases">
        <title>Roseomonas selenitidurans sp. nov. isolated from soil.</title>
        <authorList>
            <person name="Liu H."/>
        </authorList>
    </citation>
    <scope>NUCLEOTIDE SEQUENCE [LARGE SCALE GENOMIC DNA]</scope>
    <source>
        <strain evidence="2 3">JCM 15073</strain>
    </source>
</reference>
<accession>A0ABX1F637</accession>
<sequence>MRRATLALALLAAPAAAQAPGWEARVVEYAPALRACLATKPEAMVLEAWPAARGMTLARLLLPDGTREDCLAHPNGMLVEGRRAVPEEERRPGEGLRAFMLQRRCVDAWRVVDGEGKELGWLAYPGCG</sequence>
<dbReference type="RefSeq" id="WP_168053572.1">
    <property type="nucleotide sequence ID" value="NZ_JAATJR010000007.1"/>
</dbReference>
<gene>
    <name evidence="2" type="ORF">HB662_23840</name>
</gene>
<evidence type="ECO:0000313" key="3">
    <source>
        <dbReference type="Proteomes" id="UP000765160"/>
    </source>
</evidence>
<organism evidence="2 3">
    <name type="scientific">Falsiroseomonas frigidaquae</name>
    <dbReference type="NCBI Taxonomy" id="487318"/>
    <lineage>
        <taxon>Bacteria</taxon>
        <taxon>Pseudomonadati</taxon>
        <taxon>Pseudomonadota</taxon>
        <taxon>Alphaproteobacteria</taxon>
        <taxon>Acetobacterales</taxon>
        <taxon>Roseomonadaceae</taxon>
        <taxon>Falsiroseomonas</taxon>
    </lineage>
</organism>
<keyword evidence="1" id="KW-0732">Signal</keyword>
<dbReference type="Proteomes" id="UP000765160">
    <property type="component" value="Unassembled WGS sequence"/>
</dbReference>
<comment type="caution">
    <text evidence="2">The sequence shown here is derived from an EMBL/GenBank/DDBJ whole genome shotgun (WGS) entry which is preliminary data.</text>
</comment>
<protein>
    <submittedName>
        <fullName evidence="2">Uncharacterized protein</fullName>
    </submittedName>
</protein>